<feature type="chain" id="PRO_5037744913" description="RcnB family protein" evidence="2">
    <location>
        <begin position="21"/>
        <end position="156"/>
    </location>
</feature>
<evidence type="ECO:0000256" key="2">
    <source>
        <dbReference type="SAM" id="SignalP"/>
    </source>
</evidence>
<keyword evidence="2" id="KW-0732">Signal</keyword>
<sequence>MKHTGIILVLGACLALPVMAKHDKDNKEHQSHKAKAEKSHSEKEHNDKAEKSHGEKEHHDKLEKSHGENEHHEKAQPAVVDGGLPPGLQKKVARGEPLPPGWQKKYHRGDILEQEIYQRGEVVVPIGRDGEVTIRVDDTLFRVHEKTRQILDILTH</sequence>
<dbReference type="RefSeq" id="WP_207324067.1">
    <property type="nucleotide sequence ID" value="NZ_CP071504.1"/>
</dbReference>
<gene>
    <name evidence="3" type="ORF">JYB88_10365</name>
</gene>
<name>A0A974XHW7_9GAMM</name>
<dbReference type="Gene3D" id="3.10.450.160">
    <property type="entry name" value="inner membrane protein cigr"/>
    <property type="match status" value="1"/>
</dbReference>
<feature type="region of interest" description="Disordered" evidence="1">
    <location>
        <begin position="23"/>
        <end position="106"/>
    </location>
</feature>
<evidence type="ECO:0000313" key="3">
    <source>
        <dbReference type="EMBL" id="QSX28690.1"/>
    </source>
</evidence>
<proteinExistence type="predicted"/>
<feature type="signal peptide" evidence="2">
    <location>
        <begin position="1"/>
        <end position="20"/>
    </location>
</feature>
<dbReference type="Proteomes" id="UP000663281">
    <property type="component" value="Chromosome"/>
</dbReference>
<evidence type="ECO:0000256" key="1">
    <source>
        <dbReference type="SAM" id="MobiDB-lite"/>
    </source>
</evidence>
<keyword evidence="4" id="KW-1185">Reference proteome</keyword>
<reference evidence="3 4" key="1">
    <citation type="submission" date="2021-03" db="EMBL/GenBank/DDBJ databases">
        <title>Novel species identification of genus Shewanella.</title>
        <authorList>
            <person name="Liu G."/>
            <person name="Zhang Q."/>
        </authorList>
    </citation>
    <scope>NUCLEOTIDE SEQUENCE [LARGE SCALE GENOMIC DNA]</scope>
    <source>
        <strain evidence="3 4">FJAT-53726</strain>
    </source>
</reference>
<feature type="compositionally biased region" description="Basic and acidic residues" evidence="1">
    <location>
        <begin position="23"/>
        <end position="75"/>
    </location>
</feature>
<accession>A0A974XHW7</accession>
<evidence type="ECO:0008006" key="5">
    <source>
        <dbReference type="Google" id="ProtNLM"/>
    </source>
</evidence>
<evidence type="ECO:0000313" key="4">
    <source>
        <dbReference type="Proteomes" id="UP000663281"/>
    </source>
</evidence>
<protein>
    <recommendedName>
        <fullName evidence="5">RcnB family protein</fullName>
    </recommendedName>
</protein>
<dbReference type="AlphaFoldDB" id="A0A974XHW7"/>
<organism evidence="3 4">
    <name type="scientific">Shewanella cyperi</name>
    <dbReference type="NCBI Taxonomy" id="2814292"/>
    <lineage>
        <taxon>Bacteria</taxon>
        <taxon>Pseudomonadati</taxon>
        <taxon>Pseudomonadota</taxon>
        <taxon>Gammaproteobacteria</taxon>
        <taxon>Alteromonadales</taxon>
        <taxon>Shewanellaceae</taxon>
        <taxon>Shewanella</taxon>
    </lineage>
</organism>
<dbReference type="KEGG" id="scyp:JYB88_10365"/>
<dbReference type="EMBL" id="CP071504">
    <property type="protein sequence ID" value="QSX28690.1"/>
    <property type="molecule type" value="Genomic_DNA"/>
</dbReference>